<keyword evidence="4" id="KW-0812">Transmembrane</keyword>
<reference evidence="14 15" key="1">
    <citation type="submission" date="2019-01" db="EMBL/GenBank/DDBJ databases">
        <title>Draft Genome and Complete Hox-Cluster Characterization of the Sterlet Sturgeon (Acipenser ruthenus).</title>
        <authorList>
            <person name="Wei Q."/>
        </authorList>
    </citation>
    <scope>NUCLEOTIDE SEQUENCE [LARGE SCALE GENOMIC DNA]</scope>
    <source>
        <strain evidence="14">WHYD16114868_AA</strain>
        <tissue evidence="14">Blood</tissue>
    </source>
</reference>
<evidence type="ECO:0000313" key="15">
    <source>
        <dbReference type="Proteomes" id="UP000289886"/>
    </source>
</evidence>
<keyword evidence="7" id="KW-1133">Transmembrane helix</keyword>
<evidence type="ECO:0000256" key="7">
    <source>
        <dbReference type="ARBA" id="ARBA00022989"/>
    </source>
</evidence>
<keyword evidence="10" id="KW-0325">Glycoprotein</keyword>
<keyword evidence="15" id="KW-1185">Reference proteome</keyword>
<dbReference type="GO" id="GO:0007162">
    <property type="term" value="P:negative regulation of cell adhesion"/>
    <property type="evidence" value="ECO:0007669"/>
    <property type="project" value="TreeGrafter"/>
</dbReference>
<dbReference type="PANTHER" id="PTHR22625:SF69">
    <property type="entry name" value="PLEXIN-B3"/>
    <property type="match status" value="1"/>
</dbReference>
<comment type="caution">
    <text evidence="11">Lacks conserved residue(s) required for the propagation of feature annotation.</text>
</comment>
<feature type="chain" id="PRO_5024896554" evidence="12">
    <location>
        <begin position="21"/>
        <end position="648"/>
    </location>
</feature>
<sequence>MRVTAVAVLLASWWLPWLPALPSSLPAASSFQSESALNHLLLDPATGHLYVGAVDRLFHLSGDLELLSRGVTGPRMDSPDCLPPINRECQQATETNNHNKLLLLGAPREEGSLIVCGTVFQGICEKRSLGNVSVVLYRTENPVDTQYVAANDPRVTTVGVVVVAEELEEPLLFVGRGYTSKGPGGVPPITTRHLGGHNIFTHEELGKLVVGSYSEYNNNFVAALRAGGHVYFVFFRRDRRAKREYRTYVSRLCVGDRSFYSYVEVPLRCAAGEKVYNLAQATFLSTAEDGEATLYVVMAAGTASTPAPTRDTALCVFPLAELDGAIVRAQELCYEEEGRSEEAYIEYEVNSQCTRLLPDSVRSYPCGYEHTPSPIASSVPVETTPAVTMETQLSAVAATTEAGHTIVLLGDSQGQLHKVYSSETVQPGSPVSADLLLDDVREHVYVMTAFTVSKLPVSSCGRHTGCGSCLAARDPHCGWCVLQGSCTRKAECERFEQANHWLWSYRQGEECVAVQRVSPANRSRDEPTEVSLTVQRLPCLGAGESFSCMFGTLPGQPAVVTGTEVTCQSPPPEQVPPSDPGKDHVVVSLSLKFNGVAVAATEFIFYDCSAVSGLSVRAPITTPSQSLNTQYQCTYREGLRIALTATLM</sequence>
<dbReference type="EMBL" id="SCEB01000897">
    <property type="protein sequence ID" value="RXM97890.1"/>
    <property type="molecule type" value="Genomic_DNA"/>
</dbReference>
<dbReference type="Pfam" id="PF17960">
    <property type="entry name" value="TIG_plexin"/>
    <property type="match status" value="1"/>
</dbReference>
<dbReference type="InterPro" id="IPR031148">
    <property type="entry name" value="Plexin"/>
</dbReference>
<dbReference type="PROSITE" id="PS51004">
    <property type="entry name" value="SEMA"/>
    <property type="match status" value="1"/>
</dbReference>
<evidence type="ECO:0000256" key="11">
    <source>
        <dbReference type="PROSITE-ProRule" id="PRU00352"/>
    </source>
</evidence>
<dbReference type="FunFam" id="2.130.10.10:FF:000126">
    <property type="entry name" value="Plexin B1"/>
    <property type="match status" value="1"/>
</dbReference>
<accession>A0A662YMF8</accession>
<dbReference type="GO" id="GO:0017154">
    <property type="term" value="F:semaphorin receptor activity"/>
    <property type="evidence" value="ECO:0007669"/>
    <property type="project" value="InterPro"/>
</dbReference>
<proteinExistence type="predicted"/>
<evidence type="ECO:0000256" key="1">
    <source>
        <dbReference type="ARBA" id="ARBA00004251"/>
    </source>
</evidence>
<dbReference type="GO" id="GO:0007411">
    <property type="term" value="P:axon guidance"/>
    <property type="evidence" value="ECO:0007669"/>
    <property type="project" value="UniProtKB-ARBA"/>
</dbReference>
<dbReference type="GO" id="GO:0002116">
    <property type="term" value="C:semaphorin receptor complex"/>
    <property type="evidence" value="ECO:0007669"/>
    <property type="project" value="TreeGrafter"/>
</dbReference>
<evidence type="ECO:0000256" key="8">
    <source>
        <dbReference type="ARBA" id="ARBA00023136"/>
    </source>
</evidence>
<feature type="domain" description="Sema" evidence="13">
    <location>
        <begin position="7"/>
        <end position="457"/>
    </location>
</feature>
<comment type="caution">
    <text evidence="14">The sequence shown here is derived from an EMBL/GenBank/DDBJ whole genome shotgun (WGS) entry which is preliminary data.</text>
</comment>
<dbReference type="GO" id="GO:0050772">
    <property type="term" value="P:positive regulation of axonogenesis"/>
    <property type="evidence" value="ECO:0007669"/>
    <property type="project" value="TreeGrafter"/>
</dbReference>
<dbReference type="SMART" id="SM00630">
    <property type="entry name" value="Sema"/>
    <property type="match status" value="1"/>
</dbReference>
<dbReference type="Gene3D" id="2.60.40.10">
    <property type="entry name" value="Immunoglobulins"/>
    <property type="match status" value="1"/>
</dbReference>
<dbReference type="AlphaFoldDB" id="A0A662YMF8"/>
<keyword evidence="8" id="KW-0472">Membrane</keyword>
<evidence type="ECO:0000256" key="10">
    <source>
        <dbReference type="ARBA" id="ARBA00023180"/>
    </source>
</evidence>
<evidence type="ECO:0000256" key="3">
    <source>
        <dbReference type="ARBA" id="ARBA00022553"/>
    </source>
</evidence>
<evidence type="ECO:0000256" key="2">
    <source>
        <dbReference type="ARBA" id="ARBA00022475"/>
    </source>
</evidence>
<dbReference type="Pfam" id="PF01403">
    <property type="entry name" value="Sema"/>
    <property type="match status" value="1"/>
</dbReference>
<evidence type="ECO:0000256" key="6">
    <source>
        <dbReference type="ARBA" id="ARBA00022737"/>
    </source>
</evidence>
<dbReference type="InterPro" id="IPR015943">
    <property type="entry name" value="WD40/YVTN_repeat-like_dom_sf"/>
</dbReference>
<comment type="subcellular location">
    <subcellularLocation>
        <location evidence="1">Cell membrane</location>
        <topology evidence="1">Single-pass type I membrane protein</topology>
    </subcellularLocation>
</comment>
<feature type="signal peptide" evidence="12">
    <location>
        <begin position="1"/>
        <end position="20"/>
    </location>
</feature>
<organism evidence="14 15">
    <name type="scientific">Acipenser ruthenus</name>
    <name type="common">Sterlet sturgeon</name>
    <dbReference type="NCBI Taxonomy" id="7906"/>
    <lineage>
        <taxon>Eukaryota</taxon>
        <taxon>Metazoa</taxon>
        <taxon>Chordata</taxon>
        <taxon>Craniata</taxon>
        <taxon>Vertebrata</taxon>
        <taxon>Euteleostomi</taxon>
        <taxon>Actinopterygii</taxon>
        <taxon>Chondrostei</taxon>
        <taxon>Acipenseriformes</taxon>
        <taxon>Acipenseridae</taxon>
        <taxon>Acipenser</taxon>
    </lineage>
</organism>
<evidence type="ECO:0000256" key="5">
    <source>
        <dbReference type="ARBA" id="ARBA00022729"/>
    </source>
</evidence>
<keyword evidence="6" id="KW-0677">Repeat</keyword>
<dbReference type="InterPro" id="IPR016201">
    <property type="entry name" value="PSI"/>
</dbReference>
<dbReference type="InterPro" id="IPR036352">
    <property type="entry name" value="Semap_dom_sf"/>
</dbReference>
<evidence type="ECO:0000313" key="14">
    <source>
        <dbReference type="EMBL" id="RXM97890.1"/>
    </source>
</evidence>
<keyword evidence="9" id="KW-1015">Disulfide bond</keyword>
<dbReference type="SUPFAM" id="SSF101912">
    <property type="entry name" value="Sema domain"/>
    <property type="match status" value="1"/>
</dbReference>
<evidence type="ECO:0000256" key="4">
    <source>
        <dbReference type="ARBA" id="ARBA00022692"/>
    </source>
</evidence>
<dbReference type="Proteomes" id="UP000289886">
    <property type="component" value="Unassembled WGS sequence"/>
</dbReference>
<dbReference type="GO" id="GO:0005886">
    <property type="term" value="C:plasma membrane"/>
    <property type="evidence" value="ECO:0007669"/>
    <property type="project" value="UniProtKB-SubCell"/>
</dbReference>
<gene>
    <name evidence="14" type="ORF">EOD39_13861</name>
</gene>
<dbReference type="SUPFAM" id="SSF103575">
    <property type="entry name" value="Plexin repeat"/>
    <property type="match status" value="1"/>
</dbReference>
<evidence type="ECO:0000256" key="12">
    <source>
        <dbReference type="SAM" id="SignalP"/>
    </source>
</evidence>
<evidence type="ECO:0000256" key="9">
    <source>
        <dbReference type="ARBA" id="ARBA00023157"/>
    </source>
</evidence>
<keyword evidence="3" id="KW-0597">Phosphoprotein</keyword>
<dbReference type="InterPro" id="IPR041019">
    <property type="entry name" value="TIG1_plexin"/>
</dbReference>
<dbReference type="GO" id="GO:0008360">
    <property type="term" value="P:regulation of cell shape"/>
    <property type="evidence" value="ECO:0007669"/>
    <property type="project" value="TreeGrafter"/>
</dbReference>
<dbReference type="Pfam" id="PF01437">
    <property type="entry name" value="PSI"/>
    <property type="match status" value="1"/>
</dbReference>
<dbReference type="PANTHER" id="PTHR22625">
    <property type="entry name" value="PLEXIN"/>
    <property type="match status" value="1"/>
</dbReference>
<keyword evidence="2" id="KW-1003">Cell membrane</keyword>
<keyword evidence="5 12" id="KW-0732">Signal</keyword>
<dbReference type="InterPro" id="IPR013783">
    <property type="entry name" value="Ig-like_fold"/>
</dbReference>
<dbReference type="Gene3D" id="2.130.10.10">
    <property type="entry name" value="YVTN repeat-like/Quinoprotein amine dehydrogenase"/>
    <property type="match status" value="1"/>
</dbReference>
<dbReference type="SMART" id="SM00423">
    <property type="entry name" value="PSI"/>
    <property type="match status" value="1"/>
</dbReference>
<evidence type="ECO:0000259" key="13">
    <source>
        <dbReference type="PROSITE" id="PS51004"/>
    </source>
</evidence>
<dbReference type="FunFam" id="2.60.40.10:FF:000131">
    <property type="entry name" value="Plexin A2"/>
    <property type="match status" value="1"/>
</dbReference>
<dbReference type="InterPro" id="IPR001627">
    <property type="entry name" value="Semap_dom"/>
</dbReference>
<name>A0A662YMF8_ACIRT</name>
<dbReference type="InterPro" id="IPR002165">
    <property type="entry name" value="Plexin_repeat"/>
</dbReference>
<protein>
    <submittedName>
        <fullName evidence="14">Plexin-B1</fullName>
    </submittedName>
</protein>
<dbReference type="GO" id="GO:0030334">
    <property type="term" value="P:regulation of cell migration"/>
    <property type="evidence" value="ECO:0007669"/>
    <property type="project" value="TreeGrafter"/>
</dbReference>